<dbReference type="Gene3D" id="3.40.50.12780">
    <property type="entry name" value="N-terminal domain of ligase-like"/>
    <property type="match status" value="1"/>
</dbReference>
<organism evidence="4 5">
    <name type="scientific">Coemansia erecta</name>
    <dbReference type="NCBI Taxonomy" id="147472"/>
    <lineage>
        <taxon>Eukaryota</taxon>
        <taxon>Fungi</taxon>
        <taxon>Fungi incertae sedis</taxon>
        <taxon>Zoopagomycota</taxon>
        <taxon>Kickxellomycotina</taxon>
        <taxon>Kickxellomycetes</taxon>
        <taxon>Kickxellales</taxon>
        <taxon>Kickxellaceae</taxon>
        <taxon>Coemansia</taxon>
    </lineage>
</organism>
<proteinExistence type="predicted"/>
<reference evidence="4" key="1">
    <citation type="submission" date="2022-07" db="EMBL/GenBank/DDBJ databases">
        <title>Phylogenomic reconstructions and comparative analyses of Kickxellomycotina fungi.</title>
        <authorList>
            <person name="Reynolds N.K."/>
            <person name="Stajich J.E."/>
            <person name="Barry K."/>
            <person name="Grigoriev I.V."/>
            <person name="Crous P."/>
            <person name="Smith M.E."/>
        </authorList>
    </citation>
    <scope>NUCLEOTIDE SEQUENCE</scope>
    <source>
        <strain evidence="4">NBRC 32514</strain>
    </source>
</reference>
<name>A0A9W8CUF1_9FUNG</name>
<accession>A0A9W8CUF1</accession>
<gene>
    <name evidence="4" type="primary">FAA2_4</name>
    <name evidence="4" type="ORF">LPJ53_001876</name>
</gene>
<protein>
    <submittedName>
        <fullName evidence="4">Medium-chain fatty acid-CoA ligase faa2</fullName>
        <ecNumber evidence="4">6.2.1.3</ecNumber>
    </submittedName>
</protein>
<keyword evidence="1" id="KW-0547">Nucleotide-binding</keyword>
<dbReference type="EMBL" id="JANBOJ010000052">
    <property type="protein sequence ID" value="KAJ1723807.1"/>
    <property type="molecule type" value="Genomic_DNA"/>
</dbReference>
<sequence>MLKSFVVPNSEVPGYSPIYRHPDYKDGTHQNKYADITTLYELFKAQVKNQPKANFLGSRIYYPETESFGHYTWLTTTDVDEMVSSFGSGLDQLFAAHASEINEETGQQPLGIFSINRTEWMLAELAAFRSRRYSVGVSDVGGVESCEFYICSSELRVIVCSMDKIPCILERIAHTPELKVIISMDRLDCTKPTSATHTFDSGKTEVLVSKATSLGLVLTDVDQVIEMGRAKPTDPTPPKPTDYCMLLFSSGTTGAQKGILGTHGAFVYSCRSSYLSVLLTETTYLSYMSLAYIFDRFIIYMLMHGSVHIGFSSGEKSLTMEDMQDLRPNVIAAIPYFLRHIYDSLTAATVNAKGVVGYLSRIGYKSKVKCITSGRGFKHAFWDKLIFSKVAQRFGGNIRLVISAAMPLDPDVHNFFRVALSCNVIQGYGQTETMASGTAQRIDDVSVSNIGIPTPGIDVRLRSIPEIGYNVTDLPCPRGEMMVRSKAIFAKYYKEPEKTAEAMDGEWLATGDIVRVNTDGSLRVIDRINSVILTAGIDIEPENLEMIYRKHKLVDSVLVYGSMRALELVAIVVPKSETFVPWAQALIGDLGATLADLCNDKKVIVEMVTALRAHGLKENVPSQALIGALHLEPLPFDKVDFNFFTSSLKLRRYLVIKHYSTIFERLQQSPSNTTDANASTLAVIPMST</sequence>
<keyword evidence="4" id="KW-0436">Ligase</keyword>
<evidence type="ECO:0000256" key="2">
    <source>
        <dbReference type="ARBA" id="ARBA00022840"/>
    </source>
</evidence>
<feature type="domain" description="AMP-dependent synthetase/ligase" evidence="3">
    <location>
        <begin position="46"/>
        <end position="493"/>
    </location>
</feature>
<dbReference type="InterPro" id="IPR042099">
    <property type="entry name" value="ANL_N_sf"/>
</dbReference>
<dbReference type="PANTHER" id="PTHR43272:SF33">
    <property type="entry name" value="AMP-BINDING DOMAIN-CONTAINING PROTEIN-RELATED"/>
    <property type="match status" value="1"/>
</dbReference>
<evidence type="ECO:0000313" key="4">
    <source>
        <dbReference type="EMBL" id="KAJ1723807.1"/>
    </source>
</evidence>
<dbReference type="AlphaFoldDB" id="A0A9W8CUF1"/>
<dbReference type="GO" id="GO:0016020">
    <property type="term" value="C:membrane"/>
    <property type="evidence" value="ECO:0007669"/>
    <property type="project" value="TreeGrafter"/>
</dbReference>
<keyword evidence="2" id="KW-0067">ATP-binding</keyword>
<dbReference type="EC" id="6.2.1.3" evidence="4"/>
<dbReference type="Pfam" id="PF00501">
    <property type="entry name" value="AMP-binding"/>
    <property type="match status" value="1"/>
</dbReference>
<dbReference type="InterPro" id="IPR000873">
    <property type="entry name" value="AMP-dep_synth/lig_dom"/>
</dbReference>
<dbReference type="GO" id="GO:0005524">
    <property type="term" value="F:ATP binding"/>
    <property type="evidence" value="ECO:0007669"/>
    <property type="project" value="UniProtKB-KW"/>
</dbReference>
<evidence type="ECO:0000259" key="3">
    <source>
        <dbReference type="Pfam" id="PF00501"/>
    </source>
</evidence>
<dbReference type="Proteomes" id="UP001149813">
    <property type="component" value="Unassembled WGS sequence"/>
</dbReference>
<dbReference type="SUPFAM" id="SSF56801">
    <property type="entry name" value="Acetyl-CoA synthetase-like"/>
    <property type="match status" value="1"/>
</dbReference>
<comment type="caution">
    <text evidence="4">The sequence shown here is derived from an EMBL/GenBank/DDBJ whole genome shotgun (WGS) entry which is preliminary data.</text>
</comment>
<evidence type="ECO:0000256" key="1">
    <source>
        <dbReference type="ARBA" id="ARBA00022741"/>
    </source>
</evidence>
<dbReference type="OrthoDB" id="1700726at2759"/>
<keyword evidence="5" id="KW-1185">Reference proteome</keyword>
<evidence type="ECO:0000313" key="5">
    <source>
        <dbReference type="Proteomes" id="UP001149813"/>
    </source>
</evidence>
<dbReference type="GO" id="GO:0004467">
    <property type="term" value="F:long-chain fatty acid-CoA ligase activity"/>
    <property type="evidence" value="ECO:0007669"/>
    <property type="project" value="UniProtKB-EC"/>
</dbReference>
<dbReference type="PANTHER" id="PTHR43272">
    <property type="entry name" value="LONG-CHAIN-FATTY-ACID--COA LIGASE"/>
    <property type="match status" value="1"/>
</dbReference>
<dbReference type="GO" id="GO:0005783">
    <property type="term" value="C:endoplasmic reticulum"/>
    <property type="evidence" value="ECO:0007669"/>
    <property type="project" value="TreeGrafter"/>
</dbReference>